<protein>
    <recommendedName>
        <fullName evidence="9">Post-GPI attachment to proteins factor 3</fullName>
    </recommendedName>
</protein>
<reference evidence="12" key="1">
    <citation type="journal article" date="2018" name="PLoS ONE">
        <title>Chinook salmon (Oncorhynchus tshawytscha) genome and transcriptome.</title>
        <authorList>
            <person name="Christensen K.A."/>
            <person name="Leong J.S."/>
            <person name="Sakhrani D."/>
            <person name="Biagi C.A."/>
            <person name="Minkley D.R."/>
            <person name="Withler R.E."/>
            <person name="Rondeau E.B."/>
            <person name="Koop B.F."/>
            <person name="Devlin R.H."/>
        </authorList>
    </citation>
    <scope>NUCLEOTIDE SEQUENCE [LARGE SCALE GENOMIC DNA]</scope>
</reference>
<gene>
    <name evidence="11" type="primary">PGAP3</name>
</gene>
<dbReference type="AlphaFoldDB" id="A0AAZ3Q7L3"/>
<comment type="function">
    <text evidence="9">Involved in the lipid remodeling steps of GPI-anchor maturation.</text>
</comment>
<comment type="function">
    <text evidence="8">Involved in the fatty acid remodeling steps of GPI-anchor maturation where the unsaturated acyl chain at sn-2 of inositol phosphate is replaced by a saturated stearoyl chain. May catalyze the first step of the fatty acid remodeling, by removing the unsaturated acyl chain at sn-2 of inositol phosphate, generating a lyso-GPI intermediate. The fatty acid remodeling steps is critical for the integration of GPI-APs into lipid rafts.</text>
</comment>
<comment type="caution">
    <text evidence="9">Lacks conserved residue(s) required for the propagation of feature annotation.</text>
</comment>
<keyword evidence="7 9" id="KW-0472">Membrane</keyword>
<reference evidence="11" key="3">
    <citation type="submission" date="2025-09" db="UniProtKB">
        <authorList>
            <consortium name="Ensembl"/>
        </authorList>
    </citation>
    <scope>IDENTIFICATION</scope>
</reference>
<feature type="chain" id="PRO_5044196381" description="Post-GPI attachment to proteins factor 3" evidence="10">
    <location>
        <begin position="45"/>
        <end position="434"/>
    </location>
</feature>
<dbReference type="InterPro" id="IPR007217">
    <property type="entry name" value="Per1-like"/>
</dbReference>
<keyword evidence="9" id="KW-0333">Golgi apparatus</keyword>
<accession>A0AAZ3Q7L3</accession>
<feature type="transmembrane region" description="Helical" evidence="9">
    <location>
        <begin position="191"/>
        <end position="213"/>
    </location>
</feature>
<sequence>MPLRSLPRANSTTMASPLPPCTAVIYSALAIVALLLLSATAVNASQGDKEPVYQDCVTQCVRTNCTGARLRGFQSTQAPYMALTGWTCRDDCRYQCMWQTVGLYQAEGYSIPQFHGKWPFARFLCFEEPASALASLLNGLACLLMLLRYRSSVPHQSPMYYTITAFSLVSLNAWFWSTVFHTRDTYLTEKMDYFCASAVILYSIYLCCVRTVYDITLALISPQDVGAEEAGGVQHGRGSAHPGLHLPRVLPDLRQLRLWLQHGCQRHHRHSEPAVVAVLVLAEPADTALLVEVWRGGGAAPRPGPAGVARLPAAVLGPGCPCSLAPQHCACAFPLLQFLDRRQSPSTQHREDWCETGVAGARHHLTPPLSSLTNQGSRTPEWGGAQSPWLPAQHLRIYEFHQSIDFFVVDRFMFFWGLLKLFEVFIFHIRFFLT</sequence>
<dbReference type="Pfam" id="PF04080">
    <property type="entry name" value="Per1"/>
    <property type="match status" value="1"/>
</dbReference>
<evidence type="ECO:0000256" key="2">
    <source>
        <dbReference type="ARBA" id="ARBA00006387"/>
    </source>
</evidence>
<dbReference type="Proteomes" id="UP000694402">
    <property type="component" value="Unassembled WGS sequence"/>
</dbReference>
<feature type="transmembrane region" description="Helical" evidence="9">
    <location>
        <begin position="159"/>
        <end position="179"/>
    </location>
</feature>
<feature type="transmembrane region" description="Helical" evidence="9">
    <location>
        <begin position="412"/>
        <end position="433"/>
    </location>
</feature>
<organism evidence="11 12">
    <name type="scientific">Oncorhynchus tshawytscha</name>
    <name type="common">Chinook salmon</name>
    <name type="synonym">Salmo tshawytscha</name>
    <dbReference type="NCBI Taxonomy" id="74940"/>
    <lineage>
        <taxon>Eukaryota</taxon>
        <taxon>Metazoa</taxon>
        <taxon>Chordata</taxon>
        <taxon>Craniata</taxon>
        <taxon>Vertebrata</taxon>
        <taxon>Euteleostomi</taxon>
        <taxon>Actinopterygii</taxon>
        <taxon>Neopterygii</taxon>
        <taxon>Teleostei</taxon>
        <taxon>Protacanthopterygii</taxon>
        <taxon>Salmoniformes</taxon>
        <taxon>Salmonidae</taxon>
        <taxon>Salmoninae</taxon>
        <taxon>Oncorhynchus</taxon>
    </lineage>
</organism>
<evidence type="ECO:0000256" key="9">
    <source>
        <dbReference type="RuleBase" id="RU365066"/>
    </source>
</evidence>
<evidence type="ECO:0000256" key="6">
    <source>
        <dbReference type="ARBA" id="ARBA00022989"/>
    </source>
</evidence>
<dbReference type="Ensembl" id="ENSOTST00005127432.1">
    <property type="protein sequence ID" value="ENSOTSP00005125237.1"/>
    <property type="gene ID" value="ENSOTSG00005006082.2"/>
</dbReference>
<evidence type="ECO:0000313" key="11">
    <source>
        <dbReference type="Ensembl" id="ENSOTSP00005125237.1"/>
    </source>
</evidence>
<dbReference type="PANTHER" id="PTHR13148:SF0">
    <property type="entry name" value="POST-GPI ATTACHMENT TO PROTEINS FACTOR 3"/>
    <property type="match status" value="1"/>
</dbReference>
<keyword evidence="3 9" id="KW-0337">GPI-anchor biosynthesis</keyword>
<keyword evidence="6 9" id="KW-1133">Transmembrane helix</keyword>
<evidence type="ECO:0000256" key="4">
    <source>
        <dbReference type="ARBA" id="ARBA00022692"/>
    </source>
</evidence>
<evidence type="ECO:0000313" key="12">
    <source>
        <dbReference type="Proteomes" id="UP000694402"/>
    </source>
</evidence>
<dbReference type="GeneTree" id="ENSGT00390000001304"/>
<evidence type="ECO:0000256" key="10">
    <source>
        <dbReference type="SAM" id="SignalP"/>
    </source>
</evidence>
<feature type="signal peptide" evidence="10">
    <location>
        <begin position="1"/>
        <end position="44"/>
    </location>
</feature>
<dbReference type="GO" id="GO:0005789">
    <property type="term" value="C:endoplasmic reticulum membrane"/>
    <property type="evidence" value="ECO:0007669"/>
    <property type="project" value="TreeGrafter"/>
</dbReference>
<feature type="transmembrane region" description="Helical" evidence="9">
    <location>
        <begin position="130"/>
        <end position="147"/>
    </location>
</feature>
<evidence type="ECO:0000256" key="8">
    <source>
        <dbReference type="ARBA" id="ARBA00093305"/>
    </source>
</evidence>
<dbReference type="PANTHER" id="PTHR13148">
    <property type="entry name" value="PER1-RELATED"/>
    <property type="match status" value="1"/>
</dbReference>
<dbReference type="GO" id="GO:0016788">
    <property type="term" value="F:hydrolase activity, acting on ester bonds"/>
    <property type="evidence" value="ECO:0007669"/>
    <property type="project" value="TreeGrafter"/>
</dbReference>
<dbReference type="GO" id="GO:0000139">
    <property type="term" value="C:Golgi membrane"/>
    <property type="evidence" value="ECO:0007669"/>
    <property type="project" value="UniProtKB-SubCell"/>
</dbReference>
<evidence type="ECO:0000256" key="5">
    <source>
        <dbReference type="ARBA" id="ARBA00022729"/>
    </source>
</evidence>
<keyword evidence="4 9" id="KW-0812">Transmembrane</keyword>
<evidence type="ECO:0000256" key="7">
    <source>
        <dbReference type="ARBA" id="ARBA00023136"/>
    </source>
</evidence>
<keyword evidence="5 10" id="KW-0732">Signal</keyword>
<evidence type="ECO:0000256" key="1">
    <source>
        <dbReference type="ARBA" id="ARBA00004127"/>
    </source>
</evidence>
<name>A0AAZ3Q7L3_ONCTS</name>
<proteinExistence type="inferred from homology"/>
<dbReference type="GO" id="GO:0006506">
    <property type="term" value="P:GPI anchor biosynthetic process"/>
    <property type="evidence" value="ECO:0007669"/>
    <property type="project" value="UniProtKB-KW"/>
</dbReference>
<comment type="subcellular location">
    <subcellularLocation>
        <location evidence="1">Endomembrane system</location>
        <topology evidence="1">Multi-pass membrane protein</topology>
    </subcellularLocation>
    <subcellularLocation>
        <location evidence="9">Golgi apparatus membrane</location>
        <topology evidence="9">Multi-pass membrane protein</topology>
    </subcellularLocation>
</comment>
<evidence type="ECO:0000256" key="3">
    <source>
        <dbReference type="ARBA" id="ARBA00022502"/>
    </source>
</evidence>
<comment type="similarity">
    <text evidence="2 9">Belongs to the PGAP3 family.</text>
</comment>
<reference evidence="11" key="2">
    <citation type="submission" date="2025-08" db="UniProtKB">
        <authorList>
            <consortium name="Ensembl"/>
        </authorList>
    </citation>
    <scope>IDENTIFICATION</scope>
</reference>
<keyword evidence="12" id="KW-1185">Reference proteome</keyword>